<dbReference type="AlphaFoldDB" id="A0A822XNS3"/>
<gene>
    <name evidence="2" type="ORF">HUJ06_022162</name>
</gene>
<keyword evidence="3" id="KW-1185">Reference proteome</keyword>
<protein>
    <recommendedName>
        <fullName evidence="1">DUF4283 domain-containing protein</fullName>
    </recommendedName>
</protein>
<sequence>MYAKILGDPEPLRAVIDKTKEWNIQSKVDIQLIANDFFLITFTSASDYSRVIKEGPWMVNGKYLVLVPWKSSFNPIRAKLEEVDVWVHLLGLPIEFWSRDDLEIILRDVSKVLKQIIPHCLSSSLYKS</sequence>
<dbReference type="PANTHER" id="PTHR31286">
    <property type="entry name" value="GLYCINE-RICH CELL WALL STRUCTURAL PROTEIN 1.8-LIKE"/>
    <property type="match status" value="1"/>
</dbReference>
<dbReference type="PANTHER" id="PTHR31286:SF180">
    <property type="entry name" value="OS10G0362600 PROTEIN"/>
    <property type="match status" value="1"/>
</dbReference>
<evidence type="ECO:0000259" key="1">
    <source>
        <dbReference type="Pfam" id="PF14111"/>
    </source>
</evidence>
<reference evidence="2 3" key="1">
    <citation type="journal article" date="2020" name="Mol. Biol. Evol.">
        <title>Distinct Expression and Methylation Patterns for Genes with Different Fates following a Single Whole-Genome Duplication in Flowering Plants.</title>
        <authorList>
            <person name="Shi T."/>
            <person name="Rahmani R.S."/>
            <person name="Gugger P.F."/>
            <person name="Wang M."/>
            <person name="Li H."/>
            <person name="Zhang Y."/>
            <person name="Li Z."/>
            <person name="Wang Q."/>
            <person name="Van de Peer Y."/>
            <person name="Marchal K."/>
            <person name="Chen J."/>
        </authorList>
    </citation>
    <scope>NUCLEOTIDE SEQUENCE [LARGE SCALE GENOMIC DNA]</scope>
    <source>
        <tissue evidence="2">Leaf</tissue>
    </source>
</reference>
<accession>A0A822XNS3</accession>
<dbReference type="Pfam" id="PF14111">
    <property type="entry name" value="DUF4283"/>
    <property type="match status" value="1"/>
</dbReference>
<evidence type="ECO:0000313" key="3">
    <source>
        <dbReference type="Proteomes" id="UP000607653"/>
    </source>
</evidence>
<dbReference type="InterPro" id="IPR025558">
    <property type="entry name" value="DUF4283"/>
</dbReference>
<evidence type="ECO:0000313" key="2">
    <source>
        <dbReference type="EMBL" id="DAD20699.1"/>
    </source>
</evidence>
<comment type="caution">
    <text evidence="2">The sequence shown here is derived from an EMBL/GenBank/DDBJ whole genome shotgun (WGS) entry which is preliminary data.</text>
</comment>
<dbReference type="Proteomes" id="UP000607653">
    <property type="component" value="Unassembled WGS sequence"/>
</dbReference>
<dbReference type="InterPro" id="IPR040256">
    <property type="entry name" value="At4g02000-like"/>
</dbReference>
<proteinExistence type="predicted"/>
<name>A0A822XNS3_NELNU</name>
<dbReference type="EMBL" id="DUZY01000001">
    <property type="protein sequence ID" value="DAD20699.1"/>
    <property type="molecule type" value="Genomic_DNA"/>
</dbReference>
<feature type="domain" description="DUF4283" evidence="1">
    <location>
        <begin position="12"/>
        <end position="75"/>
    </location>
</feature>
<organism evidence="2 3">
    <name type="scientific">Nelumbo nucifera</name>
    <name type="common">Sacred lotus</name>
    <dbReference type="NCBI Taxonomy" id="4432"/>
    <lineage>
        <taxon>Eukaryota</taxon>
        <taxon>Viridiplantae</taxon>
        <taxon>Streptophyta</taxon>
        <taxon>Embryophyta</taxon>
        <taxon>Tracheophyta</taxon>
        <taxon>Spermatophyta</taxon>
        <taxon>Magnoliopsida</taxon>
        <taxon>Proteales</taxon>
        <taxon>Nelumbonaceae</taxon>
        <taxon>Nelumbo</taxon>
    </lineage>
</organism>